<keyword evidence="5 8" id="KW-0378">Hydrolase</keyword>
<comment type="function">
    <text evidence="8">Toxic component of a toxin-antitoxin (TA) system. An RNase.</text>
</comment>
<dbReference type="SUPFAM" id="SSF88723">
    <property type="entry name" value="PIN domain-like"/>
    <property type="match status" value="1"/>
</dbReference>
<gene>
    <name evidence="8" type="primary">vapC</name>
    <name evidence="10" type="ORF">C7476_109182</name>
</gene>
<dbReference type="EC" id="3.1.-.-" evidence="8"/>
<evidence type="ECO:0000256" key="6">
    <source>
        <dbReference type="ARBA" id="ARBA00022842"/>
    </source>
</evidence>
<reference evidence="10 11" key="1">
    <citation type="submission" date="2018-07" db="EMBL/GenBank/DDBJ databases">
        <title>Genomic Encyclopedia of Type Strains, Phase III (KMG-III): the genomes of soil and plant-associated and newly described type strains.</title>
        <authorList>
            <person name="Whitman W."/>
        </authorList>
    </citation>
    <scope>NUCLEOTIDE SEQUENCE [LARGE SCALE GENOMIC DNA]</scope>
    <source>
        <strain evidence="10 11">31-25a</strain>
    </source>
</reference>
<dbReference type="PANTHER" id="PTHR33653">
    <property type="entry name" value="RIBONUCLEASE VAPC2"/>
    <property type="match status" value="1"/>
</dbReference>
<comment type="caution">
    <text evidence="10">The sequence shown here is derived from an EMBL/GenBank/DDBJ whole genome shotgun (WGS) entry which is preliminary data.</text>
</comment>
<feature type="binding site" evidence="8">
    <location>
        <position position="5"/>
    </location>
    <ligand>
        <name>Mg(2+)</name>
        <dbReference type="ChEBI" id="CHEBI:18420"/>
    </ligand>
</feature>
<accession>A0A368YP50</accession>
<dbReference type="InterPro" id="IPR029060">
    <property type="entry name" value="PIN-like_dom_sf"/>
</dbReference>
<evidence type="ECO:0000256" key="7">
    <source>
        <dbReference type="ARBA" id="ARBA00038093"/>
    </source>
</evidence>
<dbReference type="InterPro" id="IPR050556">
    <property type="entry name" value="Type_II_TA_system_RNase"/>
</dbReference>
<keyword evidence="4 8" id="KW-0479">Metal-binding</keyword>
<evidence type="ECO:0000256" key="4">
    <source>
        <dbReference type="ARBA" id="ARBA00022723"/>
    </source>
</evidence>
<dbReference type="InterPro" id="IPR002716">
    <property type="entry name" value="PIN_dom"/>
</dbReference>
<keyword evidence="8" id="KW-0800">Toxin</keyword>
<evidence type="ECO:0000256" key="2">
    <source>
        <dbReference type="ARBA" id="ARBA00022649"/>
    </source>
</evidence>
<feature type="domain" description="PIN" evidence="9">
    <location>
        <begin position="2"/>
        <end position="125"/>
    </location>
</feature>
<dbReference type="GO" id="GO:0000287">
    <property type="term" value="F:magnesium ion binding"/>
    <property type="evidence" value="ECO:0007669"/>
    <property type="project" value="UniProtKB-UniRule"/>
</dbReference>
<dbReference type="GO" id="GO:0090729">
    <property type="term" value="F:toxin activity"/>
    <property type="evidence" value="ECO:0007669"/>
    <property type="project" value="UniProtKB-KW"/>
</dbReference>
<evidence type="ECO:0000313" key="11">
    <source>
        <dbReference type="Proteomes" id="UP000253324"/>
    </source>
</evidence>
<dbReference type="GO" id="GO:0016787">
    <property type="term" value="F:hydrolase activity"/>
    <property type="evidence" value="ECO:0007669"/>
    <property type="project" value="UniProtKB-KW"/>
</dbReference>
<keyword evidence="11" id="KW-1185">Reference proteome</keyword>
<keyword evidence="6 8" id="KW-0460">Magnesium</keyword>
<feature type="binding site" evidence="8">
    <location>
        <position position="103"/>
    </location>
    <ligand>
        <name>Mg(2+)</name>
        <dbReference type="ChEBI" id="CHEBI:18420"/>
    </ligand>
</feature>
<keyword evidence="3 8" id="KW-0540">Nuclease</keyword>
<comment type="cofactor">
    <cofactor evidence="1 8">
        <name>Mg(2+)</name>
        <dbReference type="ChEBI" id="CHEBI:18420"/>
    </cofactor>
</comment>
<evidence type="ECO:0000313" key="10">
    <source>
        <dbReference type="EMBL" id="RCW82000.1"/>
    </source>
</evidence>
<dbReference type="EMBL" id="QPJM01000009">
    <property type="protein sequence ID" value="RCW82000.1"/>
    <property type="molecule type" value="Genomic_DNA"/>
</dbReference>
<dbReference type="Pfam" id="PF01850">
    <property type="entry name" value="PIN"/>
    <property type="match status" value="1"/>
</dbReference>
<keyword evidence="2 8" id="KW-1277">Toxin-antitoxin system</keyword>
<dbReference type="Gene3D" id="3.40.50.1010">
    <property type="entry name" value="5'-nuclease"/>
    <property type="match status" value="1"/>
</dbReference>
<dbReference type="CDD" id="cd09871">
    <property type="entry name" value="PIN_MtVapC28-VapC30-like"/>
    <property type="match status" value="1"/>
</dbReference>
<evidence type="ECO:0000256" key="8">
    <source>
        <dbReference type="HAMAP-Rule" id="MF_00265"/>
    </source>
</evidence>
<comment type="similarity">
    <text evidence="7 8">Belongs to the PINc/VapC protein family.</text>
</comment>
<evidence type="ECO:0000256" key="5">
    <source>
        <dbReference type="ARBA" id="ARBA00022801"/>
    </source>
</evidence>
<name>A0A368YP50_9HYPH</name>
<dbReference type="Proteomes" id="UP000253324">
    <property type="component" value="Unassembled WGS sequence"/>
</dbReference>
<evidence type="ECO:0000256" key="3">
    <source>
        <dbReference type="ARBA" id="ARBA00022722"/>
    </source>
</evidence>
<evidence type="ECO:0000256" key="1">
    <source>
        <dbReference type="ARBA" id="ARBA00001946"/>
    </source>
</evidence>
<dbReference type="HAMAP" id="MF_00265">
    <property type="entry name" value="VapC_Nob1"/>
    <property type="match status" value="1"/>
</dbReference>
<sequence>MIFVDASALIAIVDGEDDAVSLAARLADDSSVYISPMVVYESITGLARKRACTIEVAERAIDIFIDQTDAQTLDITAEIGRNAVQAFNTFGRGRHKAALNMGDCFAYACAKAHDLPLLCKGSDFPFTDIEIA</sequence>
<dbReference type="PANTHER" id="PTHR33653:SF1">
    <property type="entry name" value="RIBONUCLEASE VAPC2"/>
    <property type="match status" value="1"/>
</dbReference>
<evidence type="ECO:0000259" key="9">
    <source>
        <dbReference type="Pfam" id="PF01850"/>
    </source>
</evidence>
<protein>
    <recommendedName>
        <fullName evidence="8">Ribonuclease VapC</fullName>
        <shortName evidence="8">RNase VapC</shortName>
        <ecNumber evidence="8">3.1.-.-</ecNumber>
    </recommendedName>
    <alternativeName>
        <fullName evidence="8">Toxin VapC</fullName>
    </alternativeName>
</protein>
<dbReference type="InterPro" id="IPR022907">
    <property type="entry name" value="VapC_family"/>
</dbReference>
<dbReference type="GO" id="GO:0004540">
    <property type="term" value="F:RNA nuclease activity"/>
    <property type="evidence" value="ECO:0007669"/>
    <property type="project" value="InterPro"/>
</dbReference>
<organism evidence="10 11">
    <name type="scientific">Phyllobacterium bourgognense</name>
    <dbReference type="NCBI Taxonomy" id="314236"/>
    <lineage>
        <taxon>Bacteria</taxon>
        <taxon>Pseudomonadati</taxon>
        <taxon>Pseudomonadota</taxon>
        <taxon>Alphaproteobacteria</taxon>
        <taxon>Hyphomicrobiales</taxon>
        <taxon>Phyllobacteriaceae</taxon>
        <taxon>Phyllobacterium</taxon>
    </lineage>
</organism>
<dbReference type="RefSeq" id="WP_245426388.1">
    <property type="nucleotide sequence ID" value="NZ_QPJM01000009.1"/>
</dbReference>
<proteinExistence type="inferred from homology"/>
<dbReference type="AlphaFoldDB" id="A0A368YP50"/>